<name>A0A0Q9ZB93_9FLAO</name>
<dbReference type="EMBL" id="LKTP01000001">
    <property type="protein sequence ID" value="KRG30284.1"/>
    <property type="molecule type" value="Genomic_DNA"/>
</dbReference>
<reference evidence="1" key="1">
    <citation type="submission" date="2015-10" db="EMBL/GenBank/DDBJ databases">
        <title>Draft genome sequence of Salegentibacter mishustinae KCTC 12263.</title>
        <authorList>
            <person name="Lin W."/>
            <person name="Zheng Q."/>
        </authorList>
    </citation>
    <scope>NUCLEOTIDE SEQUENCE [LARGE SCALE GENOMIC DNA]</scope>
    <source>
        <strain evidence="1">KCTC 12263</strain>
    </source>
</reference>
<sequence length="221" mass="26103">MNRSLFLTFIISIFVIHLSIAQRKTPLEYIPNGYKLFEKYKGDLNNDNREDIVLIIKDTKQENIIKNRFGDIVDRNRRGIIVILGKEDNYEKVVLNKDCFLSENEDGGVYMPPELCINIEDEKLKIHYGHGRYGYWEYIFKYLESDFKLIGYESSENHGPKVLYQSKIDFIKKEKTLSENITKDPEAEEEIFEIISYDIKIDDLIKLSDIKSFEDLDMTKF</sequence>
<evidence type="ECO:0000313" key="1">
    <source>
        <dbReference type="EMBL" id="KRG30284.1"/>
    </source>
</evidence>
<evidence type="ECO:0000313" key="2">
    <source>
        <dbReference type="Proteomes" id="UP000051643"/>
    </source>
</evidence>
<comment type="caution">
    <text evidence="1">The sequence shown here is derived from an EMBL/GenBank/DDBJ whole genome shotgun (WGS) entry which is preliminary data.</text>
</comment>
<proteinExistence type="predicted"/>
<dbReference type="RefSeq" id="WP_057480114.1">
    <property type="nucleotide sequence ID" value="NZ_BMWR01000002.1"/>
</dbReference>
<dbReference type="Proteomes" id="UP000051643">
    <property type="component" value="Unassembled WGS sequence"/>
</dbReference>
<dbReference type="OrthoDB" id="86940at2"/>
<gene>
    <name evidence="1" type="ORF">APR42_00030</name>
</gene>
<dbReference type="AlphaFoldDB" id="A0A0Q9ZB93"/>
<accession>A0A0Q9ZB93</accession>
<protein>
    <submittedName>
        <fullName evidence="1">Uncharacterized protein</fullName>
    </submittedName>
</protein>
<keyword evidence="2" id="KW-1185">Reference proteome</keyword>
<dbReference type="STRING" id="270918.APR42_00030"/>
<organism evidence="1 2">
    <name type="scientific">Salegentibacter mishustinae</name>
    <dbReference type="NCBI Taxonomy" id="270918"/>
    <lineage>
        <taxon>Bacteria</taxon>
        <taxon>Pseudomonadati</taxon>
        <taxon>Bacteroidota</taxon>
        <taxon>Flavobacteriia</taxon>
        <taxon>Flavobacteriales</taxon>
        <taxon>Flavobacteriaceae</taxon>
        <taxon>Salegentibacter</taxon>
    </lineage>
</organism>